<name>A0A7W4WB32_9GAMM</name>
<organism evidence="5 6">
    <name type="scientific">Microbulbifer rhizosphaerae</name>
    <dbReference type="NCBI Taxonomy" id="1562603"/>
    <lineage>
        <taxon>Bacteria</taxon>
        <taxon>Pseudomonadati</taxon>
        <taxon>Pseudomonadota</taxon>
        <taxon>Gammaproteobacteria</taxon>
        <taxon>Cellvibrionales</taxon>
        <taxon>Microbulbiferaceae</taxon>
        <taxon>Microbulbifer</taxon>
    </lineage>
</organism>
<dbReference type="InterPro" id="IPR056823">
    <property type="entry name" value="TEN-like_YD-shell"/>
</dbReference>
<evidence type="ECO:0000313" key="5">
    <source>
        <dbReference type="EMBL" id="MBB3060964.1"/>
    </source>
</evidence>
<dbReference type="Proteomes" id="UP000535937">
    <property type="component" value="Unassembled WGS sequence"/>
</dbReference>
<evidence type="ECO:0000259" key="4">
    <source>
        <dbReference type="Pfam" id="PF25023"/>
    </source>
</evidence>
<accession>A0A7W4WB32</accession>
<keyword evidence="1" id="KW-0677">Repeat</keyword>
<sequence length="1038" mass="119785">MTPESLVNHIPQLLKSLRPPDTEPGNPAAFCRWLNQNLPDDAAIKNTGHPLGPLWPQPPEIETNFYSLARAPHRRRLAGLDGGPIQMSSEAGANPNGQRLPAMEHCRRVSDHVIACNGEVAFSRTDAVIPGPLPFHWQRFYRHSHTDDFGLGAGWRHSLSEQLHILEGKAELHTADGRIVPFPLPPIGHSSYNRFERLLLHRQSLHSYRLTGFAPAQRVFRADGVSNALPLVEIRDDFGNSLTVDYQQGLPAKIVSSWGRVVEFRCREQRIEQLVNSHAPGDRQILSEYRYDEGGILIEAATGLERERYQYRDELLTTIDGGTAGSLQFHYDRQQRCHKLQSGRLVQTLSWRQAQRRCTLHTGDRHPVHWKFNGSGQLINERQGDREKSFLYDLYGNLCQITAADGERSIYRRDELGHLVRRTRGDITDRYLYDQRGLLSAAQEHCDQVWQYRHNDHGLPQQITDPAKQQWQFHYSDRGQLLQLIDPEGGRVELGWDSQGQLLSIQRNGREWKFEYNHWQQLTALIVDNETRREWHYGPSGELREICIGEHRYTLDYDERGRPCTIRAGARESLQWDYDESGNCRHLHFADGREWQMRYNDFGQLAELQGDAVEIAWQYDPFGLVSSCTDSGDRQWQWFYDANGEVREFRDNDIRWYFHRSKTGEQQKIRNNNGQQCEFHYDCQQRLVQAANAFSSVRFQYDQRNHLVAEHHDSRESSSVSLRHKYDSRGWLKSSSSDSLDLAYTFAPSGGLYGVDANGEAALRSEDQDQGINRIQGETHSRHSYRNGQLAAVEAGGGRWEFASPPPLSLSAPQPEPSHPEGIERDLRGNITVERRPGERQREYRYQYDGWGLLSSAECGDFKTYFRYDPFGRRLSKLSTHRKSTRQRRVGSCWYSLGIWSETHTLNGKSQPTTHYLHHPVEKTLLCRWRQEDMAHYLVDPEGTPLALFDHRGEQLWRADRKAGDNQEPITGQSDCGPWRGRGRLADSETGLYYSWRGYWHPQLKIWLNACAPALPPGNRRREVRREVEVAKPLLQPA</sequence>
<keyword evidence="6" id="KW-1185">Reference proteome</keyword>
<reference evidence="5 6" key="1">
    <citation type="submission" date="2020-08" db="EMBL/GenBank/DDBJ databases">
        <title>Genomic Encyclopedia of Type Strains, Phase III (KMG-III): the genomes of soil and plant-associated and newly described type strains.</title>
        <authorList>
            <person name="Whitman W."/>
        </authorList>
    </citation>
    <scope>NUCLEOTIDE SEQUENCE [LARGE SCALE GENOMIC DNA]</scope>
    <source>
        <strain evidence="5 6">CECT 8799</strain>
    </source>
</reference>
<feature type="region of interest" description="Disordered" evidence="2">
    <location>
        <begin position="961"/>
        <end position="981"/>
    </location>
</feature>
<dbReference type="InterPro" id="IPR050708">
    <property type="entry name" value="T6SS_VgrG/RHS"/>
</dbReference>
<comment type="caution">
    <text evidence="5">The sequence shown here is derived from an EMBL/GenBank/DDBJ whole genome shotgun (WGS) entry which is preliminary data.</text>
</comment>
<feature type="domain" description="DUF6531" evidence="3">
    <location>
        <begin position="111"/>
        <end position="182"/>
    </location>
</feature>
<dbReference type="PANTHER" id="PTHR32305:SF15">
    <property type="entry name" value="PROTEIN RHSA-RELATED"/>
    <property type="match status" value="1"/>
</dbReference>
<dbReference type="InterPro" id="IPR006530">
    <property type="entry name" value="YD"/>
</dbReference>
<dbReference type="RefSeq" id="WP_183458928.1">
    <property type="nucleotide sequence ID" value="NZ_JACHWZ010000007.1"/>
</dbReference>
<evidence type="ECO:0000256" key="2">
    <source>
        <dbReference type="SAM" id="MobiDB-lite"/>
    </source>
</evidence>
<dbReference type="PANTHER" id="PTHR32305">
    <property type="match status" value="1"/>
</dbReference>
<dbReference type="NCBIfam" id="TIGR01643">
    <property type="entry name" value="YD_repeat_2x"/>
    <property type="match status" value="1"/>
</dbReference>
<dbReference type="AlphaFoldDB" id="A0A7W4WB32"/>
<gene>
    <name evidence="5" type="ORF">FHS09_001794</name>
</gene>
<evidence type="ECO:0000313" key="6">
    <source>
        <dbReference type="Proteomes" id="UP000535937"/>
    </source>
</evidence>
<dbReference type="Pfam" id="PF25023">
    <property type="entry name" value="TEN_YD-shell"/>
    <property type="match status" value="2"/>
</dbReference>
<feature type="domain" description="Teneurin-like YD-shell" evidence="4">
    <location>
        <begin position="493"/>
        <end position="641"/>
    </location>
</feature>
<feature type="domain" description="Teneurin-like YD-shell" evidence="4">
    <location>
        <begin position="413"/>
        <end position="490"/>
    </location>
</feature>
<proteinExistence type="predicted"/>
<evidence type="ECO:0000259" key="3">
    <source>
        <dbReference type="Pfam" id="PF20148"/>
    </source>
</evidence>
<dbReference type="InterPro" id="IPR045351">
    <property type="entry name" value="DUF6531"/>
</dbReference>
<dbReference type="EMBL" id="JACHWZ010000007">
    <property type="protein sequence ID" value="MBB3060964.1"/>
    <property type="molecule type" value="Genomic_DNA"/>
</dbReference>
<dbReference type="Pfam" id="PF20148">
    <property type="entry name" value="DUF6531"/>
    <property type="match status" value="1"/>
</dbReference>
<protein>
    <submittedName>
        <fullName evidence="5">YD repeat-containing protein</fullName>
    </submittedName>
</protein>
<feature type="region of interest" description="Disordered" evidence="2">
    <location>
        <begin position="803"/>
        <end position="824"/>
    </location>
</feature>
<evidence type="ECO:0000256" key="1">
    <source>
        <dbReference type="ARBA" id="ARBA00022737"/>
    </source>
</evidence>
<dbReference type="Gene3D" id="2.180.10.10">
    <property type="entry name" value="RHS repeat-associated core"/>
    <property type="match status" value="1"/>
</dbReference>